<sequence>MRPLRPADRIIAAWIHKTHFLITNCANQKVRENRII</sequence>
<proteinExistence type="predicted"/>
<evidence type="ECO:0000313" key="1">
    <source>
        <dbReference type="EMBL" id="SDZ83005.1"/>
    </source>
</evidence>
<accession>A0A1H3W7C9</accession>
<organism evidence="1 2">
    <name type="scientific">Microbulbifer marinus</name>
    <dbReference type="NCBI Taxonomy" id="658218"/>
    <lineage>
        <taxon>Bacteria</taxon>
        <taxon>Pseudomonadati</taxon>
        <taxon>Pseudomonadota</taxon>
        <taxon>Gammaproteobacteria</taxon>
        <taxon>Cellvibrionales</taxon>
        <taxon>Microbulbiferaceae</taxon>
        <taxon>Microbulbifer</taxon>
    </lineage>
</organism>
<evidence type="ECO:0000313" key="2">
    <source>
        <dbReference type="Proteomes" id="UP000198658"/>
    </source>
</evidence>
<dbReference type="Proteomes" id="UP000198658">
    <property type="component" value="Unassembled WGS sequence"/>
</dbReference>
<dbReference type="EMBL" id="FNQO01000001">
    <property type="protein sequence ID" value="SDZ83005.1"/>
    <property type="molecule type" value="Genomic_DNA"/>
</dbReference>
<dbReference type="STRING" id="658218.SAMN05216562_0615"/>
<gene>
    <name evidence="1" type="ORF">SAMN05216562_0615</name>
</gene>
<protein>
    <submittedName>
        <fullName evidence="1">Uncharacterized protein</fullName>
    </submittedName>
</protein>
<keyword evidence="2" id="KW-1185">Reference proteome</keyword>
<dbReference type="AlphaFoldDB" id="A0A1H3W7C9"/>
<reference evidence="2" key="1">
    <citation type="submission" date="2016-10" db="EMBL/GenBank/DDBJ databases">
        <authorList>
            <person name="Varghese N."/>
            <person name="Submissions S."/>
        </authorList>
    </citation>
    <scope>NUCLEOTIDE SEQUENCE [LARGE SCALE GENOMIC DNA]</scope>
    <source>
        <strain evidence="2">CGMCC 1.10657</strain>
    </source>
</reference>
<name>A0A1H3W7C9_9GAMM</name>